<feature type="domain" description="RNA polymerase sigma factor 70 region 4 type 2" evidence="8">
    <location>
        <begin position="128"/>
        <end position="180"/>
    </location>
</feature>
<dbReference type="GO" id="GO:0016987">
    <property type="term" value="F:sigma factor activity"/>
    <property type="evidence" value="ECO:0007669"/>
    <property type="project" value="UniProtKB-KW"/>
</dbReference>
<gene>
    <name evidence="9" type="ORF">G4Y79_13980</name>
</gene>
<dbReference type="GO" id="GO:0006950">
    <property type="term" value="P:response to stress"/>
    <property type="evidence" value="ECO:0007669"/>
    <property type="project" value="UniProtKB-ARBA"/>
</dbReference>
<dbReference type="SUPFAM" id="SSF88659">
    <property type="entry name" value="Sigma3 and sigma4 domains of RNA polymerase sigma factors"/>
    <property type="match status" value="1"/>
</dbReference>
<evidence type="ECO:0000256" key="6">
    <source>
        <dbReference type="RuleBase" id="RU000716"/>
    </source>
</evidence>
<dbReference type="KEGG" id="pmet:G4Y79_13980"/>
<dbReference type="RefSeq" id="WP_195168892.1">
    <property type="nucleotide sequence ID" value="NZ_CP062983.1"/>
</dbReference>
<dbReference type="InterPro" id="IPR014284">
    <property type="entry name" value="RNA_pol_sigma-70_dom"/>
</dbReference>
<evidence type="ECO:0000259" key="7">
    <source>
        <dbReference type="Pfam" id="PF04542"/>
    </source>
</evidence>
<evidence type="ECO:0000256" key="1">
    <source>
        <dbReference type="ARBA" id="ARBA00010641"/>
    </source>
</evidence>
<dbReference type="SUPFAM" id="SSF88946">
    <property type="entry name" value="Sigma2 domain of RNA polymerase sigma factors"/>
    <property type="match status" value="1"/>
</dbReference>
<dbReference type="NCBIfam" id="TIGR02937">
    <property type="entry name" value="sigma70-ECF"/>
    <property type="match status" value="1"/>
</dbReference>
<dbReference type="Gene3D" id="1.10.1740.10">
    <property type="match status" value="1"/>
</dbReference>
<keyword evidence="10" id="KW-1185">Reference proteome</keyword>
<dbReference type="Pfam" id="PF08281">
    <property type="entry name" value="Sigma70_r4_2"/>
    <property type="match status" value="1"/>
</dbReference>
<keyword evidence="2 6" id="KW-0805">Transcription regulation</keyword>
<sequence length="189" mass="21740">MDKNQERHAINQLKKGDVNGLASLVYAYQHHALRTAYLVTQDALIAEDVAQTAFVKAYQHIETFDISRRFLPWFLRIVVNLSVHTMKKQARILPLDAAEETGNFTIEHLLSDAMPDPENEVEARELQEQIHTLLKQLSPEKRAVIVLRYYVDLTETEMSDLLEVPPGTIKSRLHTARQQLRRLLTLNST</sequence>
<dbReference type="AlphaFoldDB" id="A0A7S8ICR8"/>
<dbReference type="InterPro" id="IPR013324">
    <property type="entry name" value="RNA_pol_sigma_r3/r4-like"/>
</dbReference>
<keyword evidence="4 6" id="KW-0238">DNA-binding</keyword>
<keyword evidence="3 6" id="KW-0731">Sigma factor</keyword>
<evidence type="ECO:0000256" key="5">
    <source>
        <dbReference type="ARBA" id="ARBA00023163"/>
    </source>
</evidence>
<dbReference type="InterPro" id="IPR000838">
    <property type="entry name" value="RNA_pol_sigma70_ECF_CS"/>
</dbReference>
<dbReference type="PANTHER" id="PTHR43133:SF51">
    <property type="entry name" value="RNA POLYMERASE SIGMA FACTOR"/>
    <property type="match status" value="1"/>
</dbReference>
<dbReference type="InterPro" id="IPR007627">
    <property type="entry name" value="RNA_pol_sigma70_r2"/>
</dbReference>
<comment type="similarity">
    <text evidence="1 6">Belongs to the sigma-70 factor family. ECF subfamily.</text>
</comment>
<dbReference type="PROSITE" id="PS01063">
    <property type="entry name" value="SIGMA70_ECF"/>
    <property type="match status" value="1"/>
</dbReference>
<dbReference type="Proteomes" id="UP000594468">
    <property type="component" value="Chromosome"/>
</dbReference>
<dbReference type="Gene3D" id="1.10.10.10">
    <property type="entry name" value="Winged helix-like DNA-binding domain superfamily/Winged helix DNA-binding domain"/>
    <property type="match status" value="1"/>
</dbReference>
<dbReference type="EMBL" id="CP062983">
    <property type="protein sequence ID" value="QPC80817.1"/>
    <property type="molecule type" value="Genomic_DNA"/>
</dbReference>
<proteinExistence type="inferred from homology"/>
<dbReference type="PANTHER" id="PTHR43133">
    <property type="entry name" value="RNA POLYMERASE ECF-TYPE SIGMA FACTO"/>
    <property type="match status" value="1"/>
</dbReference>
<dbReference type="InterPro" id="IPR013325">
    <property type="entry name" value="RNA_pol_sigma_r2"/>
</dbReference>
<dbReference type="GO" id="GO:0003677">
    <property type="term" value="F:DNA binding"/>
    <property type="evidence" value="ECO:0007669"/>
    <property type="project" value="UniProtKB-KW"/>
</dbReference>
<feature type="domain" description="RNA polymerase sigma-70 region 2" evidence="7">
    <location>
        <begin position="25"/>
        <end position="91"/>
    </location>
</feature>
<evidence type="ECO:0000256" key="3">
    <source>
        <dbReference type="ARBA" id="ARBA00023082"/>
    </source>
</evidence>
<dbReference type="Pfam" id="PF04542">
    <property type="entry name" value="Sigma70_r2"/>
    <property type="match status" value="1"/>
</dbReference>
<evidence type="ECO:0000313" key="9">
    <source>
        <dbReference type="EMBL" id="QPC80817.1"/>
    </source>
</evidence>
<accession>A0A7S8ICR8</accession>
<dbReference type="InterPro" id="IPR036388">
    <property type="entry name" value="WH-like_DNA-bd_sf"/>
</dbReference>
<keyword evidence="5 6" id="KW-0804">Transcription</keyword>
<protein>
    <recommendedName>
        <fullName evidence="6">RNA polymerase sigma factor</fullName>
    </recommendedName>
</protein>
<evidence type="ECO:0000313" key="10">
    <source>
        <dbReference type="Proteomes" id="UP000594468"/>
    </source>
</evidence>
<evidence type="ECO:0000256" key="2">
    <source>
        <dbReference type="ARBA" id="ARBA00023015"/>
    </source>
</evidence>
<dbReference type="GO" id="GO:0006352">
    <property type="term" value="P:DNA-templated transcription initiation"/>
    <property type="evidence" value="ECO:0007669"/>
    <property type="project" value="InterPro"/>
</dbReference>
<name>A0A7S8ICR8_9CHLR</name>
<evidence type="ECO:0000259" key="8">
    <source>
        <dbReference type="Pfam" id="PF08281"/>
    </source>
</evidence>
<evidence type="ECO:0000256" key="4">
    <source>
        <dbReference type="ARBA" id="ARBA00023125"/>
    </source>
</evidence>
<dbReference type="CDD" id="cd06171">
    <property type="entry name" value="Sigma70_r4"/>
    <property type="match status" value="1"/>
</dbReference>
<dbReference type="InterPro" id="IPR013249">
    <property type="entry name" value="RNA_pol_sigma70_r4_t2"/>
</dbReference>
<organism evidence="9 10">
    <name type="scientific">Phototrophicus methaneseepsis</name>
    <dbReference type="NCBI Taxonomy" id="2710758"/>
    <lineage>
        <taxon>Bacteria</taxon>
        <taxon>Bacillati</taxon>
        <taxon>Chloroflexota</taxon>
        <taxon>Candidatus Thermofontia</taxon>
        <taxon>Phototrophicales</taxon>
        <taxon>Phototrophicaceae</taxon>
        <taxon>Phototrophicus</taxon>
    </lineage>
</organism>
<dbReference type="InterPro" id="IPR039425">
    <property type="entry name" value="RNA_pol_sigma-70-like"/>
</dbReference>
<reference evidence="9 10" key="1">
    <citation type="submission" date="2020-02" db="EMBL/GenBank/DDBJ databases">
        <authorList>
            <person name="Zheng R.K."/>
            <person name="Sun C.M."/>
        </authorList>
    </citation>
    <scope>NUCLEOTIDE SEQUENCE [LARGE SCALE GENOMIC DNA]</scope>
    <source>
        <strain evidence="10">rifampicinis</strain>
    </source>
</reference>